<proteinExistence type="predicted"/>
<dbReference type="Proteomes" id="UP000467841">
    <property type="component" value="Unassembled WGS sequence"/>
</dbReference>
<evidence type="ECO:0000313" key="4">
    <source>
        <dbReference type="Proteomes" id="UP000467841"/>
    </source>
</evidence>
<reference evidence="3 4" key="1">
    <citation type="submission" date="2020-01" db="EMBL/GenBank/DDBJ databases">
        <authorList>
            <person name="Mishra B."/>
        </authorList>
    </citation>
    <scope>NUCLEOTIDE SEQUENCE [LARGE SCALE GENOMIC DNA]</scope>
</reference>
<accession>A0A6D2KCB2</accession>
<keyword evidence="4" id="KW-1185">Reference proteome</keyword>
<dbReference type="EMBL" id="CACVBM020001329">
    <property type="protein sequence ID" value="CAA7045785.1"/>
    <property type="molecule type" value="Genomic_DNA"/>
</dbReference>
<feature type="region of interest" description="Disordered" evidence="1">
    <location>
        <begin position="68"/>
        <end position="95"/>
    </location>
</feature>
<name>A0A6D2KCB2_9BRAS</name>
<evidence type="ECO:0000256" key="1">
    <source>
        <dbReference type="SAM" id="MobiDB-lite"/>
    </source>
</evidence>
<dbReference type="EMBL" id="CACVBM020001163">
    <property type="protein sequence ID" value="CAA7036580.1"/>
    <property type="molecule type" value="Genomic_DNA"/>
</dbReference>
<organism evidence="3 4">
    <name type="scientific">Microthlaspi erraticum</name>
    <dbReference type="NCBI Taxonomy" id="1685480"/>
    <lineage>
        <taxon>Eukaryota</taxon>
        <taxon>Viridiplantae</taxon>
        <taxon>Streptophyta</taxon>
        <taxon>Embryophyta</taxon>
        <taxon>Tracheophyta</taxon>
        <taxon>Spermatophyta</taxon>
        <taxon>Magnoliopsida</taxon>
        <taxon>eudicotyledons</taxon>
        <taxon>Gunneridae</taxon>
        <taxon>Pentapetalae</taxon>
        <taxon>rosids</taxon>
        <taxon>malvids</taxon>
        <taxon>Brassicales</taxon>
        <taxon>Brassicaceae</taxon>
        <taxon>Coluteocarpeae</taxon>
        <taxon>Microthlaspi</taxon>
    </lineage>
</organism>
<evidence type="ECO:0000313" key="2">
    <source>
        <dbReference type="EMBL" id="CAA7036580.1"/>
    </source>
</evidence>
<dbReference type="OrthoDB" id="191037at2759"/>
<evidence type="ECO:0000313" key="3">
    <source>
        <dbReference type="EMBL" id="CAA7045785.1"/>
    </source>
</evidence>
<sequence>MKDVYVLEFSGEGSGRRWRRGAPMNEPRSFFACASMIRRKCTSPEVTATRRTPYASLRFTTWRKTRVVDDSADDGRKRRMSRIRHGNGSQSQNAYLQYQEMSVPVHDGLAIGKI</sequence>
<gene>
    <name evidence="2" type="ORF">MERR_LOCUS23815</name>
    <name evidence="3" type="ORF">MERR_LOCUS33020</name>
</gene>
<protein>
    <submittedName>
        <fullName evidence="3">Uncharacterized protein</fullName>
    </submittedName>
</protein>
<dbReference type="AlphaFoldDB" id="A0A6D2KCB2"/>